<dbReference type="AlphaFoldDB" id="A0A381TMU5"/>
<sequence length="127" mass="14004">MRRGSPQRRDDTAEPDQLLLDLVNGLRELDERVAALERRFDALGESASSDDEDAVMELRLHVARLSAELTRATVELQGQLAELAGRSGDDLPESPELVGDEAFEDLTVDSPARAPDRRHTSGWQPAD</sequence>
<dbReference type="EMBL" id="UINC01004831">
    <property type="protein sequence ID" value="SVA17169.1"/>
    <property type="molecule type" value="Genomic_DNA"/>
</dbReference>
<gene>
    <name evidence="3" type="ORF">METZ01_LOCUS70023</name>
</gene>
<accession>A0A381TMU5</accession>
<evidence type="ECO:0000256" key="1">
    <source>
        <dbReference type="SAM" id="Coils"/>
    </source>
</evidence>
<reference evidence="3" key="1">
    <citation type="submission" date="2018-05" db="EMBL/GenBank/DDBJ databases">
        <authorList>
            <person name="Lanie J.A."/>
            <person name="Ng W.-L."/>
            <person name="Kazmierczak K.M."/>
            <person name="Andrzejewski T.M."/>
            <person name="Davidsen T.M."/>
            <person name="Wayne K.J."/>
            <person name="Tettelin H."/>
            <person name="Glass J.I."/>
            <person name="Rusch D."/>
            <person name="Podicherti R."/>
            <person name="Tsui H.-C.T."/>
            <person name="Winkler M.E."/>
        </authorList>
    </citation>
    <scope>NUCLEOTIDE SEQUENCE</scope>
</reference>
<feature type="compositionally biased region" description="Acidic residues" evidence="2">
    <location>
        <begin position="90"/>
        <end position="107"/>
    </location>
</feature>
<evidence type="ECO:0000313" key="3">
    <source>
        <dbReference type="EMBL" id="SVA17169.1"/>
    </source>
</evidence>
<organism evidence="3">
    <name type="scientific">marine metagenome</name>
    <dbReference type="NCBI Taxonomy" id="408172"/>
    <lineage>
        <taxon>unclassified sequences</taxon>
        <taxon>metagenomes</taxon>
        <taxon>ecological metagenomes</taxon>
    </lineage>
</organism>
<feature type="coiled-coil region" evidence="1">
    <location>
        <begin position="19"/>
        <end position="46"/>
    </location>
</feature>
<keyword evidence="1" id="KW-0175">Coiled coil</keyword>
<name>A0A381TMU5_9ZZZZ</name>
<protein>
    <submittedName>
        <fullName evidence="3">Uncharacterized protein</fullName>
    </submittedName>
</protein>
<proteinExistence type="predicted"/>
<feature type="region of interest" description="Disordered" evidence="2">
    <location>
        <begin position="84"/>
        <end position="127"/>
    </location>
</feature>
<evidence type="ECO:0000256" key="2">
    <source>
        <dbReference type="SAM" id="MobiDB-lite"/>
    </source>
</evidence>